<dbReference type="SUPFAM" id="SSF51905">
    <property type="entry name" value="FAD/NAD(P)-binding domain"/>
    <property type="match status" value="1"/>
</dbReference>
<dbReference type="PANTHER" id="PTHR11552:SF201">
    <property type="entry name" value="GLUCOSE-METHANOL-CHOLINE OXIDOREDUCTASE N-TERMINAL DOMAIN-CONTAINING PROTEIN"/>
    <property type="match status" value="1"/>
</dbReference>
<dbReference type="InterPro" id="IPR036052">
    <property type="entry name" value="TrpB-like_PALP_sf"/>
</dbReference>
<comment type="caution">
    <text evidence="9">The sequence shown here is derived from an EMBL/GenBank/DDBJ whole genome shotgun (WGS) entry which is preliminary data.</text>
</comment>
<dbReference type="InterPro" id="IPR007867">
    <property type="entry name" value="GMC_OxRtase_C"/>
</dbReference>
<dbReference type="Gene3D" id="3.50.50.60">
    <property type="entry name" value="FAD/NAD(P)-binding domain"/>
    <property type="match status" value="1"/>
</dbReference>
<dbReference type="AlphaFoldDB" id="A0A4Y9ZWU0"/>
<organism evidence="9 10">
    <name type="scientific">Hericium alpestre</name>
    <dbReference type="NCBI Taxonomy" id="135208"/>
    <lineage>
        <taxon>Eukaryota</taxon>
        <taxon>Fungi</taxon>
        <taxon>Dikarya</taxon>
        <taxon>Basidiomycota</taxon>
        <taxon>Agaricomycotina</taxon>
        <taxon>Agaricomycetes</taxon>
        <taxon>Russulales</taxon>
        <taxon>Hericiaceae</taxon>
        <taxon>Hericium</taxon>
    </lineage>
</organism>
<evidence type="ECO:0000256" key="6">
    <source>
        <dbReference type="ARBA" id="ARBA00023002"/>
    </source>
</evidence>
<dbReference type="InterPro" id="IPR036188">
    <property type="entry name" value="FAD/NAD-bd_sf"/>
</dbReference>
<dbReference type="Pfam" id="PF05199">
    <property type="entry name" value="GMC_oxred_C"/>
    <property type="match status" value="1"/>
</dbReference>
<keyword evidence="4" id="KW-0732">Signal</keyword>
<keyword evidence="5" id="KW-0274">FAD</keyword>
<evidence type="ECO:0000313" key="10">
    <source>
        <dbReference type="Proteomes" id="UP000298061"/>
    </source>
</evidence>
<dbReference type="GO" id="GO:0050660">
    <property type="term" value="F:flavin adenine dinucleotide binding"/>
    <property type="evidence" value="ECO:0007669"/>
    <property type="project" value="InterPro"/>
</dbReference>
<evidence type="ECO:0000256" key="5">
    <source>
        <dbReference type="ARBA" id="ARBA00022827"/>
    </source>
</evidence>
<keyword evidence="3" id="KW-0285">Flavoprotein</keyword>
<reference evidence="9 10" key="1">
    <citation type="submission" date="2019-02" db="EMBL/GenBank/DDBJ databases">
        <title>Genome sequencing of the rare red list fungi Hericium alpestre (H. flagellum).</title>
        <authorList>
            <person name="Buettner E."/>
            <person name="Kellner H."/>
        </authorList>
    </citation>
    <scope>NUCLEOTIDE SEQUENCE [LARGE SCALE GENOMIC DNA]</scope>
    <source>
        <strain evidence="9 10">DSM 108284</strain>
    </source>
</reference>
<dbReference type="EMBL" id="SFCI01000528">
    <property type="protein sequence ID" value="TFY79282.1"/>
    <property type="molecule type" value="Genomic_DNA"/>
</dbReference>
<evidence type="ECO:0000256" key="2">
    <source>
        <dbReference type="ARBA" id="ARBA00010790"/>
    </source>
</evidence>
<dbReference type="Pfam" id="PF00291">
    <property type="entry name" value="PALP"/>
    <property type="match status" value="1"/>
</dbReference>
<feature type="domain" description="Tryptophan synthase beta chain-like PALP" evidence="7">
    <location>
        <begin position="13"/>
        <end position="116"/>
    </location>
</feature>
<dbReference type="SUPFAM" id="SSF53686">
    <property type="entry name" value="Tryptophan synthase beta subunit-like PLP-dependent enzymes"/>
    <property type="match status" value="1"/>
</dbReference>
<evidence type="ECO:0000256" key="4">
    <source>
        <dbReference type="ARBA" id="ARBA00022729"/>
    </source>
</evidence>
<evidence type="ECO:0000259" key="7">
    <source>
        <dbReference type="Pfam" id="PF00291"/>
    </source>
</evidence>
<dbReference type="InterPro" id="IPR001926">
    <property type="entry name" value="TrpB-like_PALP"/>
</dbReference>
<evidence type="ECO:0000313" key="9">
    <source>
        <dbReference type="EMBL" id="TFY79282.1"/>
    </source>
</evidence>
<evidence type="ECO:0008006" key="11">
    <source>
        <dbReference type="Google" id="ProtNLM"/>
    </source>
</evidence>
<dbReference type="PANTHER" id="PTHR11552">
    <property type="entry name" value="GLUCOSE-METHANOL-CHOLINE GMC OXIDOREDUCTASE"/>
    <property type="match status" value="1"/>
</dbReference>
<dbReference type="PROSITE" id="PS00901">
    <property type="entry name" value="CYS_SYNTHASE"/>
    <property type="match status" value="1"/>
</dbReference>
<dbReference type="GO" id="GO:0016614">
    <property type="term" value="F:oxidoreductase activity, acting on CH-OH group of donors"/>
    <property type="evidence" value="ECO:0007669"/>
    <property type="project" value="InterPro"/>
</dbReference>
<gene>
    <name evidence="9" type="ORF">EWM64_g4733</name>
</gene>
<proteinExistence type="inferred from homology"/>
<sequence length="404" mass="44217">MSRPTTILDTALDAVGNTPLIRLDRIAEHEGLKCNLLGKVEFTSAGGSVKDRIAKRMVEAAEAEGKLIPGKSVVIEPTSGNTGIGLAMACAIKKMSLEKEAALRGLGAEVVRTPNGVASDAPNSHIGVAHRLEKLIPHGITQILELNVGENLQVSVDEMLYPERLNKEIQLYQEKKRGMMSSVFSAFAFLPLSKAYGSEAEYDVFKKRLLSDKTLTGTEAEKKEFEFLKQWLADPKRAHVEYALVISFNVLELAYPDSALARLRPHRLCRPLAAPAIDPAYLKNPIDVDIVVAGLKFCRRMIATPPYSDAKCVAYDPPASMETDEQLAEFVRAKMEPFYHPISTAAMLPREHGGVVDPNLKVYGTKNLRFADASVIPLMLSAHIQATVYAIAEKCADIIKAAHV</sequence>
<comment type="similarity">
    <text evidence="2">Belongs to the GMC oxidoreductase family.</text>
</comment>
<evidence type="ECO:0000256" key="1">
    <source>
        <dbReference type="ARBA" id="ARBA00001974"/>
    </source>
</evidence>
<protein>
    <recommendedName>
        <fullName evidence="11">Glucose-methanol-choline oxidoreductase C-terminal domain-containing protein</fullName>
    </recommendedName>
</protein>
<dbReference type="Proteomes" id="UP000298061">
    <property type="component" value="Unassembled WGS sequence"/>
</dbReference>
<dbReference type="InterPro" id="IPR001216">
    <property type="entry name" value="P-phosphate_BS"/>
</dbReference>
<name>A0A4Y9ZWU0_9AGAM</name>
<dbReference type="OrthoDB" id="10259545at2759"/>
<comment type="cofactor">
    <cofactor evidence="1">
        <name>FAD</name>
        <dbReference type="ChEBI" id="CHEBI:57692"/>
    </cofactor>
</comment>
<keyword evidence="6" id="KW-0560">Oxidoreductase</keyword>
<evidence type="ECO:0000259" key="8">
    <source>
        <dbReference type="Pfam" id="PF05199"/>
    </source>
</evidence>
<accession>A0A4Y9ZWU0</accession>
<keyword evidence="10" id="KW-1185">Reference proteome</keyword>
<dbReference type="SUPFAM" id="SSF54373">
    <property type="entry name" value="FAD-linked reductases, C-terminal domain"/>
    <property type="match status" value="1"/>
</dbReference>
<dbReference type="Gene3D" id="3.40.50.1100">
    <property type="match status" value="2"/>
</dbReference>
<dbReference type="InterPro" id="IPR012132">
    <property type="entry name" value="GMC_OxRdtase"/>
</dbReference>
<dbReference type="Gene3D" id="3.30.560.10">
    <property type="entry name" value="Glucose Oxidase, domain 3"/>
    <property type="match status" value="1"/>
</dbReference>
<evidence type="ECO:0000256" key="3">
    <source>
        <dbReference type="ARBA" id="ARBA00022630"/>
    </source>
</evidence>
<dbReference type="GO" id="GO:0006535">
    <property type="term" value="P:cysteine biosynthetic process from serine"/>
    <property type="evidence" value="ECO:0007669"/>
    <property type="project" value="InterPro"/>
</dbReference>
<feature type="domain" description="Glucose-methanol-choline oxidoreductase C-terminal" evidence="8">
    <location>
        <begin position="271"/>
        <end position="392"/>
    </location>
</feature>